<dbReference type="RefSeq" id="XP_019082609.1">
    <property type="nucleotide sequence ID" value="XM_019227064.1"/>
</dbReference>
<evidence type="ECO:0000313" key="3">
    <source>
        <dbReference type="RefSeq" id="XP_019082609.1"/>
    </source>
</evidence>
<keyword evidence="2" id="KW-1185">Reference proteome</keyword>
<dbReference type="InterPro" id="IPR013103">
    <property type="entry name" value="RVT_2"/>
</dbReference>
<proteinExistence type="predicted"/>
<accession>A0ABM1Q771</accession>
<gene>
    <name evidence="3" type="primary">LOC109125440</name>
</gene>
<feature type="domain" description="Reverse transcriptase Ty1/copia-type" evidence="1">
    <location>
        <begin position="53"/>
        <end position="142"/>
    </location>
</feature>
<reference evidence="2" key="1">
    <citation type="journal article" date="2014" name="Nat. Commun.">
        <title>The emerging biofuel crop Camelina sativa retains a highly undifferentiated hexaploid genome structure.</title>
        <authorList>
            <person name="Kagale S."/>
            <person name="Koh C."/>
            <person name="Nixon J."/>
            <person name="Bollina V."/>
            <person name="Clarke W.E."/>
            <person name="Tuteja R."/>
            <person name="Spillane C."/>
            <person name="Robinson S.J."/>
            <person name="Links M.G."/>
            <person name="Clarke C."/>
            <person name="Higgins E.E."/>
            <person name="Huebert T."/>
            <person name="Sharpe A.G."/>
            <person name="Parkin I.A."/>
        </authorList>
    </citation>
    <scope>NUCLEOTIDE SEQUENCE [LARGE SCALE GENOMIC DNA]</scope>
    <source>
        <strain evidence="2">cv. DH55</strain>
    </source>
</reference>
<protein>
    <submittedName>
        <fullName evidence="3">Uncharacterized protein LOC109125440</fullName>
    </submittedName>
</protein>
<sequence length="142" mass="16392">MVTRSKNNIKKPSTKYGLHMVIQEMEPENLTQALQDKKWRGSMSTEYDAFIRNHTFDLVDRALATNIVGNKWVYRIKRKPDGSVENYKSRLVANGFQKRHGLDFQEMFSPVIKHATIRLVLGTAVASNWPLQQLDVNNAFLQ</sequence>
<dbReference type="GeneID" id="109125440"/>
<organism evidence="2 3">
    <name type="scientific">Camelina sativa</name>
    <name type="common">False flax</name>
    <name type="synonym">Myagrum sativum</name>
    <dbReference type="NCBI Taxonomy" id="90675"/>
    <lineage>
        <taxon>Eukaryota</taxon>
        <taxon>Viridiplantae</taxon>
        <taxon>Streptophyta</taxon>
        <taxon>Embryophyta</taxon>
        <taxon>Tracheophyta</taxon>
        <taxon>Spermatophyta</taxon>
        <taxon>Magnoliopsida</taxon>
        <taxon>eudicotyledons</taxon>
        <taxon>Gunneridae</taxon>
        <taxon>Pentapetalae</taxon>
        <taxon>rosids</taxon>
        <taxon>malvids</taxon>
        <taxon>Brassicales</taxon>
        <taxon>Brassicaceae</taxon>
        <taxon>Camelineae</taxon>
        <taxon>Camelina</taxon>
    </lineage>
</organism>
<reference evidence="3" key="2">
    <citation type="submission" date="2025-08" db="UniProtKB">
        <authorList>
            <consortium name="RefSeq"/>
        </authorList>
    </citation>
    <scope>IDENTIFICATION</scope>
    <source>
        <tissue evidence="3">Leaf</tissue>
    </source>
</reference>
<evidence type="ECO:0000313" key="2">
    <source>
        <dbReference type="Proteomes" id="UP000694864"/>
    </source>
</evidence>
<dbReference type="Pfam" id="PF07727">
    <property type="entry name" value="RVT_2"/>
    <property type="match status" value="1"/>
</dbReference>
<dbReference type="Proteomes" id="UP000694864">
    <property type="component" value="Chromosome 7"/>
</dbReference>
<name>A0ABM1Q771_CAMSA</name>
<evidence type="ECO:0000259" key="1">
    <source>
        <dbReference type="Pfam" id="PF07727"/>
    </source>
</evidence>